<keyword evidence="2" id="KW-1133">Transmembrane helix</keyword>
<comment type="caution">
    <text evidence="3">The sequence shown here is derived from an EMBL/GenBank/DDBJ whole genome shotgun (WGS) entry which is preliminary data.</text>
</comment>
<dbReference type="RefSeq" id="WP_154475849.1">
    <property type="nucleotide sequence ID" value="NZ_VULY01000018.1"/>
</dbReference>
<sequence length="142" mass="16016">MNLRIQIIIGIVVIFLLVVIVNMIRKRRLELRYALAWLGAGVGILILNCFPMVTTWTAKKMGIASPINFLFLAGFCFSLLLIFVMTVALSRMSIRIKQLAQETAFLEEKIRKQEEKAKTGEGKEDLPSEKETVQKSEGKTSV</sequence>
<dbReference type="Pfam" id="PF10066">
    <property type="entry name" value="DUF2304"/>
    <property type="match status" value="1"/>
</dbReference>
<dbReference type="InterPro" id="IPR019277">
    <property type="entry name" value="DUF2304"/>
</dbReference>
<feature type="transmembrane region" description="Helical" evidence="2">
    <location>
        <begin position="69"/>
        <end position="89"/>
    </location>
</feature>
<dbReference type="AlphaFoldDB" id="A0A6N7UR35"/>
<dbReference type="EMBL" id="VULY01000018">
    <property type="protein sequence ID" value="MSR93103.1"/>
    <property type="molecule type" value="Genomic_DNA"/>
</dbReference>
<name>A0A6N7UR35_9FIRM</name>
<accession>A0A6N7UR35</accession>
<gene>
    <name evidence="3" type="ORF">FYJ34_02100</name>
</gene>
<feature type="region of interest" description="Disordered" evidence="1">
    <location>
        <begin position="114"/>
        <end position="142"/>
    </location>
</feature>
<feature type="transmembrane region" description="Helical" evidence="2">
    <location>
        <begin position="36"/>
        <end position="57"/>
    </location>
</feature>
<organism evidence="3 4">
    <name type="scientific">Suipraeoptans intestinalis</name>
    <dbReference type="NCBI Taxonomy" id="2606628"/>
    <lineage>
        <taxon>Bacteria</taxon>
        <taxon>Bacillati</taxon>
        <taxon>Bacillota</taxon>
        <taxon>Clostridia</taxon>
        <taxon>Lachnospirales</taxon>
        <taxon>Lachnospiraceae</taxon>
        <taxon>Suipraeoptans</taxon>
    </lineage>
</organism>
<keyword evidence="4" id="KW-1185">Reference proteome</keyword>
<reference evidence="3 4" key="1">
    <citation type="submission" date="2019-08" db="EMBL/GenBank/DDBJ databases">
        <title>In-depth cultivation of the pig gut microbiome towards novel bacterial diversity and tailored functional studies.</title>
        <authorList>
            <person name="Wylensek D."/>
            <person name="Hitch T.C.A."/>
            <person name="Clavel T."/>
        </authorList>
    </citation>
    <scope>NUCLEOTIDE SEQUENCE [LARGE SCALE GENOMIC DNA]</scope>
    <source>
        <strain evidence="3 4">68-1-5</strain>
    </source>
</reference>
<evidence type="ECO:0000313" key="3">
    <source>
        <dbReference type="EMBL" id="MSR93103.1"/>
    </source>
</evidence>
<protein>
    <submittedName>
        <fullName evidence="3">DUF2304 domain-containing protein</fullName>
    </submittedName>
</protein>
<evidence type="ECO:0000313" key="4">
    <source>
        <dbReference type="Proteomes" id="UP000434409"/>
    </source>
</evidence>
<dbReference type="Proteomes" id="UP000434409">
    <property type="component" value="Unassembled WGS sequence"/>
</dbReference>
<keyword evidence="2" id="KW-0472">Membrane</keyword>
<proteinExistence type="predicted"/>
<keyword evidence="2" id="KW-0812">Transmembrane</keyword>
<feature type="transmembrane region" description="Helical" evidence="2">
    <location>
        <begin position="6"/>
        <end position="24"/>
    </location>
</feature>
<evidence type="ECO:0000256" key="2">
    <source>
        <dbReference type="SAM" id="Phobius"/>
    </source>
</evidence>
<evidence type="ECO:0000256" key="1">
    <source>
        <dbReference type="SAM" id="MobiDB-lite"/>
    </source>
</evidence>